<comment type="caution">
    <text evidence="9">Lacks conserved residue(s) required for the propagation of feature annotation.</text>
</comment>
<accession>A0ABY5MNN7</accession>
<dbReference type="Proteomes" id="UP001342418">
    <property type="component" value="Chromosome"/>
</dbReference>
<evidence type="ECO:0000256" key="9">
    <source>
        <dbReference type="RuleBase" id="RU361157"/>
    </source>
</evidence>
<feature type="transmembrane region" description="Helical" evidence="9">
    <location>
        <begin position="110"/>
        <end position="143"/>
    </location>
</feature>
<keyword evidence="7" id="KW-0762">Sugar transport</keyword>
<keyword evidence="3 9" id="KW-0813">Transport</keyword>
<evidence type="ECO:0000256" key="4">
    <source>
        <dbReference type="ARBA" id="ARBA00022475"/>
    </source>
</evidence>
<dbReference type="InterPro" id="IPR047817">
    <property type="entry name" value="ABC2_TM_bact-type"/>
</dbReference>
<feature type="transmembrane region" description="Helical" evidence="9">
    <location>
        <begin position="72"/>
        <end position="89"/>
    </location>
</feature>
<comment type="subcellular location">
    <subcellularLocation>
        <location evidence="9">Cell inner membrane</location>
        <topology evidence="9">Multi-pass membrane protein</topology>
    </subcellularLocation>
    <subcellularLocation>
        <location evidence="1">Cell membrane</location>
        <topology evidence="1">Multi-pass membrane protein</topology>
    </subcellularLocation>
</comment>
<evidence type="ECO:0000256" key="3">
    <source>
        <dbReference type="ARBA" id="ARBA00022448"/>
    </source>
</evidence>
<keyword evidence="12" id="KW-1185">Reference proteome</keyword>
<evidence type="ECO:0000313" key="11">
    <source>
        <dbReference type="EMBL" id="UUP18238.1"/>
    </source>
</evidence>
<keyword evidence="5 9" id="KW-0812">Transmembrane</keyword>
<evidence type="ECO:0000256" key="5">
    <source>
        <dbReference type="ARBA" id="ARBA00022692"/>
    </source>
</evidence>
<comment type="similarity">
    <text evidence="2 9">Belongs to the ABC-2 integral membrane protein family.</text>
</comment>
<dbReference type="PANTHER" id="PTHR30413">
    <property type="entry name" value="INNER MEMBRANE TRANSPORT PERMEASE"/>
    <property type="match status" value="1"/>
</dbReference>
<evidence type="ECO:0000256" key="6">
    <source>
        <dbReference type="ARBA" id="ARBA00022989"/>
    </source>
</evidence>
<evidence type="ECO:0000256" key="2">
    <source>
        <dbReference type="ARBA" id="ARBA00007783"/>
    </source>
</evidence>
<evidence type="ECO:0000256" key="1">
    <source>
        <dbReference type="ARBA" id="ARBA00004651"/>
    </source>
</evidence>
<dbReference type="RefSeq" id="WP_338530489.1">
    <property type="nucleotide sequence ID" value="NZ_CP030941.1"/>
</dbReference>
<sequence length="269" mass="30363">MLAFLTDIWSHRNLVWRLTQREIEARFRGSFLGLFWAVIVPLFMLGVFSLVFGTIFQSRWARPEGAAMASEYSFPIILFSGLIVFGILADPLNRAPGLVMENVAYVKKVVFPLEILPLVALISALVTAAISFAVFLVVFAVIYGLPPVTIVLLPLTLLPLMLFVLGAVYFLSSLGVFLRDLRHIMPPLTTAMLFLSSVFYSPENLPEDYRWLLYLNPVTPAVTYARDVIFWGRLPDLLEWSATLMFSLLVLIAGVYWFMRTEKAFADVV</sequence>
<evidence type="ECO:0000256" key="8">
    <source>
        <dbReference type="ARBA" id="ARBA00023136"/>
    </source>
</evidence>
<feature type="transmembrane region" description="Helical" evidence="9">
    <location>
        <begin position="149"/>
        <end position="172"/>
    </location>
</feature>
<dbReference type="Pfam" id="PF01061">
    <property type="entry name" value="ABC2_membrane"/>
    <property type="match status" value="1"/>
</dbReference>
<dbReference type="PROSITE" id="PS51012">
    <property type="entry name" value="ABC_TM2"/>
    <property type="match status" value="1"/>
</dbReference>
<keyword evidence="7" id="KW-0625">Polysaccharide transport</keyword>
<dbReference type="InterPro" id="IPR013525">
    <property type="entry name" value="ABC2_TM"/>
</dbReference>
<feature type="transmembrane region" description="Helical" evidence="9">
    <location>
        <begin position="240"/>
        <end position="259"/>
    </location>
</feature>
<feature type="transmembrane region" description="Helical" evidence="9">
    <location>
        <begin position="31"/>
        <end position="52"/>
    </location>
</feature>
<proteinExistence type="inferred from homology"/>
<dbReference type="PANTHER" id="PTHR30413:SF10">
    <property type="entry name" value="CAPSULE POLYSACCHARIDE EXPORT INNER-MEMBRANE PROTEIN CTRC"/>
    <property type="match status" value="1"/>
</dbReference>
<evidence type="ECO:0000259" key="10">
    <source>
        <dbReference type="PROSITE" id="PS51012"/>
    </source>
</evidence>
<dbReference type="EMBL" id="CP030941">
    <property type="protein sequence ID" value="UUP18238.1"/>
    <property type="molecule type" value="Genomic_DNA"/>
</dbReference>
<organism evidence="11 12">
    <name type="scientific">Nitratireductor thuwali</name>
    <dbReference type="NCBI Taxonomy" id="2267699"/>
    <lineage>
        <taxon>Bacteria</taxon>
        <taxon>Pseudomonadati</taxon>
        <taxon>Pseudomonadota</taxon>
        <taxon>Alphaproteobacteria</taxon>
        <taxon>Hyphomicrobiales</taxon>
        <taxon>Phyllobacteriaceae</taxon>
        <taxon>Nitratireductor</taxon>
    </lineage>
</organism>
<protein>
    <recommendedName>
        <fullName evidence="9">Transport permease protein</fullName>
    </recommendedName>
</protein>
<evidence type="ECO:0000256" key="7">
    <source>
        <dbReference type="ARBA" id="ARBA00023047"/>
    </source>
</evidence>
<keyword evidence="8 9" id="KW-0472">Membrane</keyword>
<feature type="domain" description="ABC transmembrane type-2" evidence="10">
    <location>
        <begin position="32"/>
        <end position="261"/>
    </location>
</feature>
<evidence type="ECO:0000313" key="12">
    <source>
        <dbReference type="Proteomes" id="UP001342418"/>
    </source>
</evidence>
<reference evidence="11 12" key="1">
    <citation type="submission" date="2018-07" db="EMBL/GenBank/DDBJ databases">
        <title>Genome sequence of Nitratireductor thuwali#1536.</title>
        <authorList>
            <person name="Michoud G."/>
            <person name="Merlino G."/>
            <person name="Sefrji F.O."/>
            <person name="Daffonchio D."/>
        </authorList>
    </citation>
    <scope>NUCLEOTIDE SEQUENCE [LARGE SCALE GENOMIC DNA]</scope>
    <source>
        <strain evidence="12">Nit1536</strain>
    </source>
</reference>
<gene>
    <name evidence="11" type="primary">tagG</name>
    <name evidence="11" type="ORF">NTH_02718</name>
</gene>
<keyword evidence="6 9" id="KW-1133">Transmembrane helix</keyword>
<keyword evidence="4 9" id="KW-1003">Cell membrane</keyword>
<name>A0ABY5MNN7_9HYPH</name>